<organism evidence="8 9">
    <name type="scientific">Wickerhamomyces mucosus</name>
    <dbReference type="NCBI Taxonomy" id="1378264"/>
    <lineage>
        <taxon>Eukaryota</taxon>
        <taxon>Fungi</taxon>
        <taxon>Dikarya</taxon>
        <taxon>Ascomycota</taxon>
        <taxon>Saccharomycotina</taxon>
        <taxon>Saccharomycetes</taxon>
        <taxon>Phaffomycetales</taxon>
        <taxon>Wickerhamomycetaceae</taxon>
        <taxon>Wickerhamomyces</taxon>
    </lineage>
</organism>
<feature type="transmembrane region" description="Helical" evidence="6">
    <location>
        <begin position="137"/>
        <end position="163"/>
    </location>
</feature>
<feature type="transmembrane region" description="Helical" evidence="6">
    <location>
        <begin position="455"/>
        <end position="476"/>
    </location>
</feature>
<keyword evidence="2" id="KW-0813">Transport</keyword>
<dbReference type="EMBL" id="JAEUBF010001298">
    <property type="protein sequence ID" value="KAH3670822.1"/>
    <property type="molecule type" value="Genomic_DNA"/>
</dbReference>
<dbReference type="GO" id="GO:0016020">
    <property type="term" value="C:membrane"/>
    <property type="evidence" value="ECO:0007669"/>
    <property type="project" value="UniProtKB-SubCell"/>
</dbReference>
<dbReference type="OrthoDB" id="3257095at2759"/>
<dbReference type="AlphaFoldDB" id="A0A9P8PFC1"/>
<evidence type="ECO:0000256" key="4">
    <source>
        <dbReference type="ARBA" id="ARBA00022989"/>
    </source>
</evidence>
<feature type="transmembrane region" description="Helical" evidence="6">
    <location>
        <begin position="335"/>
        <end position="359"/>
    </location>
</feature>
<accession>A0A9P8PFC1</accession>
<feature type="transmembrane region" description="Helical" evidence="6">
    <location>
        <begin position="394"/>
        <end position="416"/>
    </location>
</feature>
<evidence type="ECO:0000256" key="3">
    <source>
        <dbReference type="ARBA" id="ARBA00022692"/>
    </source>
</evidence>
<dbReference type="Pfam" id="PF00324">
    <property type="entry name" value="AA_permease"/>
    <property type="match status" value="1"/>
</dbReference>
<keyword evidence="5 6" id="KW-0472">Membrane</keyword>
<dbReference type="PANTHER" id="PTHR45649:SF3">
    <property type="entry name" value="POLYAMINE TRANSPORTER TPO5"/>
    <property type="match status" value="1"/>
</dbReference>
<keyword evidence="3 6" id="KW-0812">Transmembrane</keyword>
<gene>
    <name evidence="8" type="ORF">WICMUC_004791</name>
</gene>
<comment type="subcellular location">
    <subcellularLocation>
        <location evidence="1">Membrane</location>
        <topology evidence="1">Multi-pass membrane protein</topology>
    </subcellularLocation>
</comment>
<reference evidence="8" key="1">
    <citation type="journal article" date="2021" name="Open Biol.">
        <title>Shared evolutionary footprints suggest mitochondrial oxidative damage underlies multiple complex I losses in fungi.</title>
        <authorList>
            <person name="Schikora-Tamarit M.A."/>
            <person name="Marcet-Houben M."/>
            <person name="Nosek J."/>
            <person name="Gabaldon T."/>
        </authorList>
    </citation>
    <scope>NUCLEOTIDE SEQUENCE</scope>
    <source>
        <strain evidence="8">CBS6341</strain>
    </source>
</reference>
<feature type="transmembrane region" description="Helical" evidence="6">
    <location>
        <begin position="83"/>
        <end position="106"/>
    </location>
</feature>
<evidence type="ECO:0000256" key="6">
    <source>
        <dbReference type="SAM" id="Phobius"/>
    </source>
</evidence>
<comment type="caution">
    <text evidence="8">The sequence shown here is derived from an EMBL/GenBank/DDBJ whole genome shotgun (WGS) entry which is preliminary data.</text>
</comment>
<sequence length="592" mass="65093">MSRLPTGIHTENEESYTTNLIQTITQVIENDINDEDVNVEKFLYEEALDKNLSIASVIGLGFGLMSAPLSLGTTMNNALIDGGPFTIINGFIIVYVFSFICALSLAEISSKYPIELHGGAAIIANQRYSLICSWFTGFFLLIGNWTMSISITFAGAQFILSVFGMVYENFEATEIITVAVFYIVVTICGIVNLKFSRHLESINKACVYWVICAILLIDVLLLAFSKQHHNVSFVFTEFNNVRSGWPSPFAFIIGFQQANFMLQGFGLLPAISEEVKQPEKNVPRGLLISVLLSGLSGIVFLIPILIVLPDISQLLDTNGGIMSIVLIFKLATNSYIISFFLILLVIGNLFFSGVGSIATSSRAVFSMSRDGALPYGVFWTYVDKDSVSKVPKNAVVLSMVVSYILGLLSLVSSAAFNAFVGAAVISLCAASLIPITCSILGFRKKVRGAAFKLKYIGFIVNIISIVWLLFTIFVLSLPPQLPVTGASMNYAIIVFFGFVVIISILWWTWGKQNFHGPLVDESRNERIDAIQLRNLGLNSKYQKLNGFNNGATSDEALHDDNKEGPETGLILKNQSIGEDDKTIDRDLDDFQF</sequence>
<dbReference type="InterPro" id="IPR004841">
    <property type="entry name" value="AA-permease/SLC12A_dom"/>
</dbReference>
<evidence type="ECO:0000256" key="5">
    <source>
        <dbReference type="ARBA" id="ARBA00023136"/>
    </source>
</evidence>
<feature type="transmembrane region" description="Helical" evidence="6">
    <location>
        <begin position="488"/>
        <end position="509"/>
    </location>
</feature>
<dbReference type="Gene3D" id="1.20.1740.10">
    <property type="entry name" value="Amino acid/polyamine transporter I"/>
    <property type="match status" value="1"/>
</dbReference>
<feature type="transmembrane region" description="Helical" evidence="6">
    <location>
        <begin position="175"/>
        <end position="193"/>
    </location>
</feature>
<evidence type="ECO:0000313" key="8">
    <source>
        <dbReference type="EMBL" id="KAH3670822.1"/>
    </source>
</evidence>
<feature type="transmembrane region" description="Helical" evidence="6">
    <location>
        <begin position="422"/>
        <end position="443"/>
    </location>
</feature>
<feature type="transmembrane region" description="Helical" evidence="6">
    <location>
        <begin position="51"/>
        <end position="71"/>
    </location>
</feature>
<feature type="transmembrane region" description="Helical" evidence="6">
    <location>
        <begin position="286"/>
        <end position="308"/>
    </location>
</feature>
<name>A0A9P8PFC1_9ASCO</name>
<evidence type="ECO:0000259" key="7">
    <source>
        <dbReference type="Pfam" id="PF00324"/>
    </source>
</evidence>
<keyword evidence="4 6" id="KW-1133">Transmembrane helix</keyword>
<evidence type="ECO:0000313" key="9">
    <source>
        <dbReference type="Proteomes" id="UP000769528"/>
    </source>
</evidence>
<dbReference type="Proteomes" id="UP000769528">
    <property type="component" value="Unassembled WGS sequence"/>
</dbReference>
<feature type="transmembrane region" description="Helical" evidence="6">
    <location>
        <begin position="205"/>
        <end position="225"/>
    </location>
</feature>
<dbReference type="GO" id="GO:0022857">
    <property type="term" value="F:transmembrane transporter activity"/>
    <property type="evidence" value="ECO:0007669"/>
    <property type="project" value="InterPro"/>
</dbReference>
<keyword evidence="9" id="KW-1185">Reference proteome</keyword>
<reference evidence="8" key="2">
    <citation type="submission" date="2021-01" db="EMBL/GenBank/DDBJ databases">
        <authorList>
            <person name="Schikora-Tamarit M.A."/>
        </authorList>
    </citation>
    <scope>NUCLEOTIDE SEQUENCE</scope>
    <source>
        <strain evidence="8">CBS6341</strain>
    </source>
</reference>
<proteinExistence type="predicted"/>
<dbReference type="PANTHER" id="PTHR45649">
    <property type="entry name" value="AMINO-ACID PERMEASE BAT1"/>
    <property type="match status" value="1"/>
</dbReference>
<feature type="transmembrane region" description="Helical" evidence="6">
    <location>
        <begin position="245"/>
        <end position="265"/>
    </location>
</feature>
<feature type="domain" description="Amino acid permease/ SLC12A" evidence="7">
    <location>
        <begin position="68"/>
        <end position="512"/>
    </location>
</feature>
<evidence type="ECO:0000256" key="1">
    <source>
        <dbReference type="ARBA" id="ARBA00004141"/>
    </source>
</evidence>
<evidence type="ECO:0000256" key="2">
    <source>
        <dbReference type="ARBA" id="ARBA00022448"/>
    </source>
</evidence>
<protein>
    <recommendedName>
        <fullName evidence="7">Amino acid permease/ SLC12A domain-containing protein</fullName>
    </recommendedName>
</protein>